<accession>A0A1H0V516</accession>
<dbReference type="InterPro" id="IPR044946">
    <property type="entry name" value="Restrct_endonuc_typeI_TRD_sf"/>
</dbReference>
<dbReference type="Proteomes" id="UP000198597">
    <property type="component" value="Unassembled WGS sequence"/>
</dbReference>
<dbReference type="InterPro" id="IPR000055">
    <property type="entry name" value="Restrct_endonuc_typeI_TRD"/>
</dbReference>
<gene>
    <name evidence="5" type="ORF">SAMN04488529_11442</name>
</gene>
<dbReference type="STRING" id="94869.SAMN04488529_11442"/>
<dbReference type="RefSeq" id="WP_089972101.1">
    <property type="nucleotide sequence ID" value="NZ_FNJM01000014.1"/>
</dbReference>
<reference evidence="5 6" key="1">
    <citation type="submission" date="2016-10" db="EMBL/GenBank/DDBJ databases">
        <authorList>
            <person name="de Groot N.N."/>
        </authorList>
    </citation>
    <scope>NUCLEOTIDE SEQUENCE [LARGE SCALE GENOMIC DNA]</scope>
    <source>
        <strain evidence="5 6">DSM 12272</strain>
    </source>
</reference>
<dbReference type="SUPFAM" id="SSF116734">
    <property type="entry name" value="DNA methylase specificity domain"/>
    <property type="match status" value="2"/>
</dbReference>
<keyword evidence="6" id="KW-1185">Reference proteome</keyword>
<evidence type="ECO:0000256" key="2">
    <source>
        <dbReference type="ARBA" id="ARBA00022747"/>
    </source>
</evidence>
<name>A0A1H0V516_9CLOT</name>
<evidence type="ECO:0000259" key="4">
    <source>
        <dbReference type="Pfam" id="PF01420"/>
    </source>
</evidence>
<keyword evidence="3" id="KW-0238">DNA-binding</keyword>
<organism evidence="5 6">
    <name type="scientific">Clostridium gasigenes</name>
    <dbReference type="NCBI Taxonomy" id="94869"/>
    <lineage>
        <taxon>Bacteria</taxon>
        <taxon>Bacillati</taxon>
        <taxon>Bacillota</taxon>
        <taxon>Clostridia</taxon>
        <taxon>Eubacteriales</taxon>
        <taxon>Clostridiaceae</taxon>
        <taxon>Clostridium</taxon>
    </lineage>
</organism>
<feature type="domain" description="Type I restriction modification DNA specificity" evidence="4">
    <location>
        <begin position="160"/>
        <end position="312"/>
    </location>
</feature>
<evidence type="ECO:0000313" key="6">
    <source>
        <dbReference type="Proteomes" id="UP000198597"/>
    </source>
</evidence>
<dbReference type="EMBL" id="FNJM01000014">
    <property type="protein sequence ID" value="SDP73268.1"/>
    <property type="molecule type" value="Genomic_DNA"/>
</dbReference>
<evidence type="ECO:0000313" key="5">
    <source>
        <dbReference type="EMBL" id="SDP73268.1"/>
    </source>
</evidence>
<keyword evidence="2" id="KW-0680">Restriction system</keyword>
<protein>
    <submittedName>
        <fullName evidence="5">Type I restriction modification DNA specificity domain-containing protein</fullName>
    </submittedName>
</protein>
<dbReference type="GO" id="GO:0003677">
    <property type="term" value="F:DNA binding"/>
    <property type="evidence" value="ECO:0007669"/>
    <property type="project" value="UniProtKB-KW"/>
</dbReference>
<evidence type="ECO:0000256" key="3">
    <source>
        <dbReference type="ARBA" id="ARBA00023125"/>
    </source>
</evidence>
<dbReference type="Pfam" id="PF01420">
    <property type="entry name" value="Methylase_S"/>
    <property type="match status" value="2"/>
</dbReference>
<dbReference type="OrthoDB" id="1691238at2"/>
<proteinExistence type="inferred from homology"/>
<evidence type="ECO:0000256" key="1">
    <source>
        <dbReference type="ARBA" id="ARBA00010923"/>
    </source>
</evidence>
<dbReference type="AlphaFoldDB" id="A0A1H0V516"/>
<sequence length="317" mass="36202">MAKLSDLFDIQYGNNFILTSLTQLDNGISFVSRTSKNSGVSAIVKPVPNIKPFPSGLITVALSSMSVLETNIQSYEFYTGYHIAVLTPKKEMSINEKVYYCLCIKCNKYRYYFGRQANRTLGELIVPNTPPKWISEFSTSSYNDIALPYNDNLSVILNTDKWNNFKINELFKITTGKGPLIRKAKSDIGTTPLVSSTQFKNGIVAYTNCDYTHDGNVLTLAKNGSVGEIFYQPIDFVATSDVLVLEPKFTLDIYIAMFLIPIIKQEKHRYNYGRKWNKEPLEQSLIKLPITIDNKPDWNYMRDYIKTLKFSKYIQSK</sequence>
<feature type="domain" description="Type I restriction modification DNA specificity" evidence="4">
    <location>
        <begin position="3"/>
        <end position="109"/>
    </location>
</feature>
<dbReference type="GO" id="GO:0009307">
    <property type="term" value="P:DNA restriction-modification system"/>
    <property type="evidence" value="ECO:0007669"/>
    <property type="project" value="UniProtKB-KW"/>
</dbReference>
<comment type="similarity">
    <text evidence="1">Belongs to the type-I restriction system S methylase family.</text>
</comment>
<dbReference type="Gene3D" id="3.90.220.20">
    <property type="entry name" value="DNA methylase specificity domains"/>
    <property type="match status" value="2"/>
</dbReference>